<dbReference type="PRINTS" id="PR00463">
    <property type="entry name" value="EP450I"/>
</dbReference>
<keyword evidence="7" id="KW-0812">Transmembrane</keyword>
<dbReference type="GO" id="GO:0004497">
    <property type="term" value="F:monooxygenase activity"/>
    <property type="evidence" value="ECO:0007669"/>
    <property type="project" value="InterPro"/>
</dbReference>
<dbReference type="Pfam" id="PF00067">
    <property type="entry name" value="p450"/>
    <property type="match status" value="1"/>
</dbReference>
<dbReference type="STRING" id="1116229.S3CKD6"/>
<sequence>MTIEQLFSAFGLSGKYAVASAICAPLIAYLCYLLSILMYNIYWHPLSKFPGPILWAATPIPYVWYQITGRLPFIYERLHDKYGDVVRVLPHKLSFRHPNAWKDIYQNKSGHKAMPKDARSLAPGDEGVYNIITASNPSDHFRYSHKLHHALSSKALFDQEPFITTYVDLLIFRLKARCTKGPQDIVKWANLIYFDIISDLTFGESLNGLENEEYHPWLRGLFGSNMKSITFQRAMRQFPHIFKFLNLFAPKGLAEQQIKHSKFVREMVHRRMQDESGRPDFMSYILPYSEEHSLMTMPEVRATYGALMLAGSENVATTLVFTIFYLLKHPAALQKLSLEIRSRLLTLEDIDFLGVNSLKYLSAVINESMRLAPAAPTSQPRVVTNGGAIVAGYWVPGGTVVGAPPYCTNRHSGYFKDPNSFIPERWLKNTGYESDKKSAFHPFQTGPRACAGQLLALTEVRIVLARILWEFEISFRDADGGKWSDDLEIFHLWQMKPLYINLTAVERIEEKEKRSK</sequence>
<evidence type="ECO:0000256" key="7">
    <source>
        <dbReference type="SAM" id="Phobius"/>
    </source>
</evidence>
<dbReference type="PANTHER" id="PTHR24305">
    <property type="entry name" value="CYTOCHROME P450"/>
    <property type="match status" value="1"/>
</dbReference>
<dbReference type="GO" id="GO:0020037">
    <property type="term" value="F:heme binding"/>
    <property type="evidence" value="ECO:0007669"/>
    <property type="project" value="InterPro"/>
</dbReference>
<organism evidence="8 9">
    <name type="scientific">Glarea lozoyensis (strain ATCC 20868 / MF5171)</name>
    <dbReference type="NCBI Taxonomy" id="1116229"/>
    <lineage>
        <taxon>Eukaryota</taxon>
        <taxon>Fungi</taxon>
        <taxon>Dikarya</taxon>
        <taxon>Ascomycota</taxon>
        <taxon>Pezizomycotina</taxon>
        <taxon>Leotiomycetes</taxon>
        <taxon>Helotiales</taxon>
        <taxon>Helotiaceae</taxon>
        <taxon>Glarea</taxon>
    </lineage>
</organism>
<evidence type="ECO:0000256" key="4">
    <source>
        <dbReference type="ARBA" id="ARBA00022723"/>
    </source>
</evidence>
<name>S3CKD6_GLAL2</name>
<evidence type="ECO:0000256" key="3">
    <source>
        <dbReference type="ARBA" id="ARBA00022617"/>
    </source>
</evidence>
<gene>
    <name evidence="8" type="ORF">GLAREA_02901</name>
</gene>
<keyword evidence="4 6" id="KW-0479">Metal-binding</keyword>
<dbReference type="InterPro" id="IPR036396">
    <property type="entry name" value="Cyt_P450_sf"/>
</dbReference>
<evidence type="ECO:0000256" key="6">
    <source>
        <dbReference type="PIRSR" id="PIRSR602401-1"/>
    </source>
</evidence>
<dbReference type="GO" id="GO:0005506">
    <property type="term" value="F:iron ion binding"/>
    <property type="evidence" value="ECO:0007669"/>
    <property type="project" value="InterPro"/>
</dbReference>
<dbReference type="OrthoDB" id="1470350at2759"/>
<evidence type="ECO:0000256" key="2">
    <source>
        <dbReference type="ARBA" id="ARBA00010617"/>
    </source>
</evidence>
<dbReference type="InterPro" id="IPR001128">
    <property type="entry name" value="Cyt_P450"/>
</dbReference>
<keyword evidence="5 6" id="KW-0408">Iron</keyword>
<dbReference type="AlphaFoldDB" id="S3CKD6"/>
<feature type="transmembrane region" description="Helical" evidence="7">
    <location>
        <begin position="16"/>
        <end position="39"/>
    </location>
</feature>
<comment type="cofactor">
    <cofactor evidence="1 6">
        <name>heme</name>
        <dbReference type="ChEBI" id="CHEBI:30413"/>
    </cofactor>
</comment>
<dbReference type="Gene3D" id="1.10.630.10">
    <property type="entry name" value="Cytochrome P450"/>
    <property type="match status" value="1"/>
</dbReference>
<dbReference type="GeneID" id="19461957"/>
<dbReference type="Proteomes" id="UP000016922">
    <property type="component" value="Unassembled WGS sequence"/>
</dbReference>
<comment type="similarity">
    <text evidence="2">Belongs to the cytochrome P450 family.</text>
</comment>
<dbReference type="OMA" id="WANSKSY"/>
<dbReference type="EMBL" id="KE145370">
    <property type="protein sequence ID" value="EPE26987.1"/>
    <property type="molecule type" value="Genomic_DNA"/>
</dbReference>
<evidence type="ECO:0000256" key="5">
    <source>
        <dbReference type="ARBA" id="ARBA00023004"/>
    </source>
</evidence>
<protein>
    <submittedName>
        <fullName evidence="8">Cytochrome P450</fullName>
    </submittedName>
</protein>
<dbReference type="PANTHER" id="PTHR24305:SF210">
    <property type="entry name" value="CYTOCHROME P450 MONOOXYGENASE ASQL-RELATED"/>
    <property type="match status" value="1"/>
</dbReference>
<dbReference type="GO" id="GO:0016705">
    <property type="term" value="F:oxidoreductase activity, acting on paired donors, with incorporation or reduction of molecular oxygen"/>
    <property type="evidence" value="ECO:0007669"/>
    <property type="project" value="InterPro"/>
</dbReference>
<feature type="binding site" description="axial binding residue" evidence="6">
    <location>
        <position position="450"/>
    </location>
    <ligand>
        <name>heme</name>
        <dbReference type="ChEBI" id="CHEBI:30413"/>
    </ligand>
    <ligandPart>
        <name>Fe</name>
        <dbReference type="ChEBI" id="CHEBI:18248"/>
    </ligandPart>
</feature>
<evidence type="ECO:0000313" key="9">
    <source>
        <dbReference type="Proteomes" id="UP000016922"/>
    </source>
</evidence>
<keyword evidence="9" id="KW-1185">Reference proteome</keyword>
<accession>S3CKD6</accession>
<reference evidence="8 9" key="1">
    <citation type="journal article" date="2013" name="BMC Genomics">
        <title>Genomics-driven discovery of the pneumocandin biosynthetic gene cluster in the fungus Glarea lozoyensis.</title>
        <authorList>
            <person name="Chen L."/>
            <person name="Yue Q."/>
            <person name="Zhang X."/>
            <person name="Xiang M."/>
            <person name="Wang C."/>
            <person name="Li S."/>
            <person name="Che Y."/>
            <person name="Ortiz-Lopez F.J."/>
            <person name="Bills G.F."/>
            <person name="Liu X."/>
            <person name="An Z."/>
        </authorList>
    </citation>
    <scope>NUCLEOTIDE SEQUENCE [LARGE SCALE GENOMIC DNA]</scope>
    <source>
        <strain evidence="9">ATCC 20868 / MF5171</strain>
    </source>
</reference>
<dbReference type="InterPro" id="IPR002401">
    <property type="entry name" value="Cyt_P450_E_grp-I"/>
</dbReference>
<dbReference type="PRINTS" id="PR00385">
    <property type="entry name" value="P450"/>
</dbReference>
<keyword evidence="7" id="KW-0472">Membrane</keyword>
<proteinExistence type="inferred from homology"/>
<dbReference type="HOGENOM" id="CLU_001570_14_11_1"/>
<evidence type="ECO:0000256" key="1">
    <source>
        <dbReference type="ARBA" id="ARBA00001971"/>
    </source>
</evidence>
<dbReference type="CDD" id="cd11058">
    <property type="entry name" value="CYP60B-like"/>
    <property type="match status" value="1"/>
</dbReference>
<dbReference type="SUPFAM" id="SSF48264">
    <property type="entry name" value="Cytochrome P450"/>
    <property type="match status" value="1"/>
</dbReference>
<keyword evidence="3 6" id="KW-0349">Heme</keyword>
<dbReference type="InterPro" id="IPR050121">
    <property type="entry name" value="Cytochrome_P450_monoxygenase"/>
</dbReference>
<dbReference type="RefSeq" id="XP_008086177.1">
    <property type="nucleotide sequence ID" value="XM_008087986.1"/>
</dbReference>
<evidence type="ECO:0000313" key="8">
    <source>
        <dbReference type="EMBL" id="EPE26987.1"/>
    </source>
</evidence>
<dbReference type="eggNOG" id="KOG0158">
    <property type="taxonomic scope" value="Eukaryota"/>
</dbReference>
<keyword evidence="7" id="KW-1133">Transmembrane helix</keyword>
<dbReference type="KEGG" id="glz:GLAREA_02901"/>